<comment type="similarity">
    <text evidence="2">Belongs to the bacterial solute-binding protein 3 family.</text>
</comment>
<evidence type="ECO:0000313" key="8">
    <source>
        <dbReference type="EMBL" id="MCF5546708.1"/>
    </source>
</evidence>
<keyword evidence="3" id="KW-0813">Transport</keyword>
<reference evidence="8 9" key="1">
    <citation type="submission" date="2019-11" db="EMBL/GenBank/DDBJ databases">
        <title>Epiphytic Pseudomonas syringae from cherry orchards.</title>
        <authorList>
            <person name="Hulin M.T."/>
        </authorList>
    </citation>
    <scope>NUCLEOTIDE SEQUENCE [LARGE SCALE GENOMIC DNA]</scope>
    <source>
        <strain evidence="8 9">PA-3-2A</strain>
    </source>
</reference>
<evidence type="ECO:0000259" key="7">
    <source>
        <dbReference type="SMART" id="SM00062"/>
    </source>
</evidence>
<keyword evidence="5" id="KW-0574">Periplasm</keyword>
<evidence type="ECO:0000256" key="2">
    <source>
        <dbReference type="ARBA" id="ARBA00010333"/>
    </source>
</evidence>
<keyword evidence="4 6" id="KW-0732">Signal</keyword>
<protein>
    <submittedName>
        <fullName evidence="8">Transporter substrate-binding domain-containing protein</fullName>
    </submittedName>
</protein>
<dbReference type="PANTHER" id="PTHR35936">
    <property type="entry name" value="MEMBRANE-BOUND LYTIC MUREIN TRANSGLYCOSYLASE F"/>
    <property type="match status" value="1"/>
</dbReference>
<keyword evidence="9" id="KW-1185">Reference proteome</keyword>
<evidence type="ECO:0000256" key="3">
    <source>
        <dbReference type="ARBA" id="ARBA00022448"/>
    </source>
</evidence>
<evidence type="ECO:0000256" key="1">
    <source>
        <dbReference type="ARBA" id="ARBA00004418"/>
    </source>
</evidence>
<evidence type="ECO:0000256" key="5">
    <source>
        <dbReference type="ARBA" id="ARBA00022764"/>
    </source>
</evidence>
<evidence type="ECO:0000256" key="6">
    <source>
        <dbReference type="SAM" id="SignalP"/>
    </source>
</evidence>
<evidence type="ECO:0000256" key="4">
    <source>
        <dbReference type="ARBA" id="ARBA00022729"/>
    </source>
</evidence>
<dbReference type="Gene3D" id="3.40.190.10">
    <property type="entry name" value="Periplasmic binding protein-like II"/>
    <property type="match status" value="2"/>
</dbReference>
<proteinExistence type="inferred from homology"/>
<dbReference type="Pfam" id="PF00497">
    <property type="entry name" value="SBP_bac_3"/>
    <property type="match status" value="1"/>
</dbReference>
<dbReference type="SMART" id="SM00062">
    <property type="entry name" value="PBPb"/>
    <property type="match status" value="1"/>
</dbReference>
<comment type="caution">
    <text evidence="8">The sequence shown here is derived from an EMBL/GenBank/DDBJ whole genome shotgun (WGS) entry which is preliminary data.</text>
</comment>
<dbReference type="RefSeq" id="WP_056857954.1">
    <property type="nucleotide sequence ID" value="NZ_WKAT01000040.1"/>
</dbReference>
<accession>A0ABS9GQR2</accession>
<dbReference type="Proteomes" id="UP000814158">
    <property type="component" value="Unassembled WGS sequence"/>
</dbReference>
<evidence type="ECO:0000313" key="9">
    <source>
        <dbReference type="Proteomes" id="UP000814158"/>
    </source>
</evidence>
<gene>
    <name evidence="8" type="ORF">GIV68_18370</name>
</gene>
<feature type="chain" id="PRO_5047410131" evidence="6">
    <location>
        <begin position="29"/>
        <end position="264"/>
    </location>
</feature>
<dbReference type="CDD" id="cd13703">
    <property type="entry name" value="PBP2_HisJ_LAO"/>
    <property type="match status" value="1"/>
</dbReference>
<dbReference type="SUPFAM" id="SSF53850">
    <property type="entry name" value="Periplasmic binding protein-like II"/>
    <property type="match status" value="1"/>
</dbReference>
<dbReference type="InterPro" id="IPR001638">
    <property type="entry name" value="Solute-binding_3/MltF_N"/>
</dbReference>
<feature type="signal peptide" evidence="6">
    <location>
        <begin position="1"/>
        <end position="28"/>
    </location>
</feature>
<comment type="subcellular location">
    <subcellularLocation>
        <location evidence="1">Periplasm</location>
    </subcellularLocation>
</comment>
<dbReference type="PANTHER" id="PTHR35936:SF17">
    <property type="entry name" value="ARGININE-BINDING EXTRACELLULAR PROTEIN ARTP"/>
    <property type="match status" value="1"/>
</dbReference>
<feature type="domain" description="Solute-binding protein family 3/N-terminal" evidence="7">
    <location>
        <begin position="32"/>
        <end position="260"/>
    </location>
</feature>
<dbReference type="NCBIfam" id="TIGR01096">
    <property type="entry name" value="3A0103s03R"/>
    <property type="match status" value="1"/>
</dbReference>
<organism evidence="8 9">
    <name type="scientific">Pseudomonas salomonii</name>
    <dbReference type="NCBI Taxonomy" id="191391"/>
    <lineage>
        <taxon>Bacteria</taxon>
        <taxon>Pseudomonadati</taxon>
        <taxon>Pseudomonadota</taxon>
        <taxon>Gammaproteobacteria</taxon>
        <taxon>Pseudomonadales</taxon>
        <taxon>Pseudomonadaceae</taxon>
        <taxon>Pseudomonas</taxon>
    </lineage>
</organism>
<dbReference type="InterPro" id="IPR005768">
    <property type="entry name" value="Lys_Arg_Orn-bd"/>
</dbReference>
<sequence>MKKRTLITALPLTLALSLSLIASSHVLAADKPLRIGIEAAYPPFASKTQEGKITGFDYDIGNALCAQMKVKCVWVEGEFDGLIPSLKVKKIDMALSSMTINEDRKKSVDFTHKYYFTSSRLVMKDGAVVDDQYASLKGKTIGVQRATTTDRYATEVFEPKGINVKRYSNNEEIYMDLASGRLDAIFADTIPLSDFLSMPRGKGYAFVGPELKDPKYVGEGAGIAVRKGNTELVSALNTAIDGIRANGEYQKISQQYFKSDIYGD</sequence>
<name>A0ABS9GQR2_9PSED</name>
<dbReference type="EMBL" id="WKAT01000040">
    <property type="protein sequence ID" value="MCF5546708.1"/>
    <property type="molecule type" value="Genomic_DNA"/>
</dbReference>